<keyword evidence="2" id="KW-1185">Reference proteome</keyword>
<gene>
    <name evidence="1" type="ORF">CPL00372_CDS0004</name>
</gene>
<sequence length="30" mass="3368">MYRAYGIPSVNLKSVLVYQFDSTSLCVPIC</sequence>
<reference evidence="1 2" key="1">
    <citation type="journal article" date="2024" name="Microorganisms">
        <title>The Citizen Phage Library: Rapid Isolation of Phages for the Treatment of Antibiotic Resistant Infections in the UK.</title>
        <authorList>
            <person name="Fletcher J."/>
            <person name="Manley R."/>
            <person name="Fitch C."/>
            <person name="Bugert C."/>
            <person name="Moore K."/>
            <person name="Farbos A."/>
            <person name="Michelsen M."/>
            <person name="Alathari S."/>
            <person name="Senior N."/>
            <person name="Mills A."/>
            <person name="Whitehead N."/>
            <person name="Soothill J."/>
            <person name="Michell S."/>
            <person name="Temperton B."/>
        </authorList>
    </citation>
    <scope>NUCLEOTIDE SEQUENCE [LARGE SCALE GENOMIC DNA]</scope>
</reference>
<accession>A0ABZ2EPY8</accession>
<name>A0ABZ2EPY8_9CAUD</name>
<evidence type="ECO:0000313" key="2">
    <source>
        <dbReference type="Proteomes" id="UP001367298"/>
    </source>
</evidence>
<protein>
    <submittedName>
        <fullName evidence="1">Uncharacterized protein</fullName>
    </submittedName>
</protein>
<proteinExistence type="predicted"/>
<dbReference type="Proteomes" id="UP001367298">
    <property type="component" value="Segment"/>
</dbReference>
<organism evidence="1 2">
    <name type="scientific">Klebsiella phage Bumbleweed</name>
    <dbReference type="NCBI Taxonomy" id="3098261"/>
    <lineage>
        <taxon>Viruses</taxon>
        <taxon>Duplodnaviria</taxon>
        <taxon>Heunggongvirae</taxon>
        <taxon>Uroviricota</taxon>
        <taxon>Caudoviricetes</taxon>
        <taxon>Autographivirales</taxon>
        <taxon>Autotranscriptaviridae</taxon>
        <taxon>Studiervirinae</taxon>
        <taxon>Teetrevirus</taxon>
        <taxon>Teetrevirus bumbleweed</taxon>
    </lineage>
</organism>
<dbReference type="EMBL" id="OR896852">
    <property type="protein sequence ID" value="WWD14816.1"/>
    <property type="molecule type" value="Genomic_DNA"/>
</dbReference>
<evidence type="ECO:0000313" key="1">
    <source>
        <dbReference type="EMBL" id="WWD14816.1"/>
    </source>
</evidence>